<keyword evidence="2" id="KW-1185">Reference proteome</keyword>
<organism evidence="1 2">
    <name type="scientific">Cetraspora pellucida</name>
    <dbReference type="NCBI Taxonomy" id="1433469"/>
    <lineage>
        <taxon>Eukaryota</taxon>
        <taxon>Fungi</taxon>
        <taxon>Fungi incertae sedis</taxon>
        <taxon>Mucoromycota</taxon>
        <taxon>Glomeromycotina</taxon>
        <taxon>Glomeromycetes</taxon>
        <taxon>Diversisporales</taxon>
        <taxon>Gigasporaceae</taxon>
        <taxon>Cetraspora</taxon>
    </lineage>
</organism>
<dbReference type="Proteomes" id="UP000789366">
    <property type="component" value="Unassembled WGS sequence"/>
</dbReference>
<dbReference type="EMBL" id="CAJVPW010029616">
    <property type="protein sequence ID" value="CAG8721723.1"/>
    <property type="molecule type" value="Genomic_DNA"/>
</dbReference>
<feature type="non-terminal residue" evidence="1">
    <location>
        <position position="408"/>
    </location>
</feature>
<proteinExistence type="predicted"/>
<gene>
    <name evidence="1" type="ORF">SPELUC_LOCUS12490</name>
</gene>
<comment type="caution">
    <text evidence="1">The sequence shown here is derived from an EMBL/GenBank/DDBJ whole genome shotgun (WGS) entry which is preliminary data.</text>
</comment>
<protein>
    <submittedName>
        <fullName evidence="1">17088_t:CDS:1</fullName>
    </submittedName>
</protein>
<evidence type="ECO:0000313" key="2">
    <source>
        <dbReference type="Proteomes" id="UP000789366"/>
    </source>
</evidence>
<sequence length="408" mass="47793">KLDDNVKRFWELFETPVHFGGLVTSECLRFGWLDLIPNDYYFDLITKRKCRLRNMTIDNSDSVVRIIGQQVALCKDISEDDVLFSGIIDTTKKRLPKRIKKALVEAGLWDAVSKKQSYKLLWDKKIIRDLRNFIRQRLVTKVTPPYPSDLEENYLLDFEAVNEFIKAILAINQNFLYKNKNKSVMESTWKHDIVNDIKRLIFHDINEFAVECSSESTRNRNSRNGPNKKPDLKGYLGLENHNIEVFFAEVSSGPFEPTIVSIKHEEGDYKKLILFSKDAYNYIRENYSSDGFPFLQFTFSSMACIYELDLYAHPLCRWRLFDKIEFSIYDLNPDSLFKTVIGFLKFRQKFKENIKIIEEICINYTSDKEHDQNLEEILSDQELTNEELEDSSSDEDTSGDLTDSSEEL</sequence>
<accession>A0ACA9PSP8</accession>
<evidence type="ECO:0000313" key="1">
    <source>
        <dbReference type="EMBL" id="CAG8721723.1"/>
    </source>
</evidence>
<feature type="non-terminal residue" evidence="1">
    <location>
        <position position="1"/>
    </location>
</feature>
<name>A0ACA9PSP8_9GLOM</name>
<reference evidence="1" key="1">
    <citation type="submission" date="2021-06" db="EMBL/GenBank/DDBJ databases">
        <authorList>
            <person name="Kallberg Y."/>
            <person name="Tangrot J."/>
            <person name="Rosling A."/>
        </authorList>
    </citation>
    <scope>NUCLEOTIDE SEQUENCE</scope>
    <source>
        <strain evidence="1">28 12/20/2015</strain>
    </source>
</reference>